<gene>
    <name evidence="4" type="ORF">PV328_004109</name>
</gene>
<evidence type="ECO:0000256" key="2">
    <source>
        <dbReference type="ARBA" id="ARBA00022833"/>
    </source>
</evidence>
<dbReference type="InterPro" id="IPR036990">
    <property type="entry name" value="M14A-like_propep"/>
</dbReference>
<evidence type="ECO:0000313" key="4">
    <source>
        <dbReference type="EMBL" id="KAK0165607.1"/>
    </source>
</evidence>
<evidence type="ECO:0000256" key="1">
    <source>
        <dbReference type="ARBA" id="ARBA00022723"/>
    </source>
</evidence>
<dbReference type="EMBL" id="JAQQBS010001422">
    <property type="protein sequence ID" value="KAK0165607.1"/>
    <property type="molecule type" value="Genomic_DNA"/>
</dbReference>
<name>A0AA39F9T5_9HYME</name>
<sequence>MVLILEVAGMQHISIQCQVQEQLSFIQSFINDSKMDFLKLTHILDESIDVFVAENELLTFKNALALKNINYTVIIEDVEAAFDEEMQLNQAARQISTVLNQKDQPFAYYPRYEEASIQSTILLSQLHER</sequence>
<accession>A0AA39F9T5</accession>
<protein>
    <recommendedName>
        <fullName evidence="3">Carboxypeptidase activation peptide domain-containing protein</fullName>
    </recommendedName>
</protein>
<dbReference type="Proteomes" id="UP001168990">
    <property type="component" value="Unassembled WGS sequence"/>
</dbReference>
<keyword evidence="1" id="KW-0479">Metal-binding</keyword>
<dbReference type="SUPFAM" id="SSF54897">
    <property type="entry name" value="Protease propeptides/inhibitors"/>
    <property type="match status" value="1"/>
</dbReference>
<evidence type="ECO:0000259" key="3">
    <source>
        <dbReference type="Pfam" id="PF02244"/>
    </source>
</evidence>
<evidence type="ECO:0000313" key="5">
    <source>
        <dbReference type="Proteomes" id="UP001168990"/>
    </source>
</evidence>
<keyword evidence="5" id="KW-1185">Reference proteome</keyword>
<dbReference type="GO" id="GO:0046872">
    <property type="term" value="F:metal ion binding"/>
    <property type="evidence" value="ECO:0007669"/>
    <property type="project" value="UniProtKB-KW"/>
</dbReference>
<feature type="domain" description="Carboxypeptidase activation peptide" evidence="3">
    <location>
        <begin position="15"/>
        <end position="85"/>
    </location>
</feature>
<reference evidence="4" key="2">
    <citation type="submission" date="2023-03" db="EMBL/GenBank/DDBJ databases">
        <authorList>
            <person name="Inwood S.N."/>
            <person name="Skelly J.G."/>
            <person name="Guhlin J."/>
            <person name="Harrop T.W.R."/>
            <person name="Goldson S.G."/>
            <person name="Dearden P.K."/>
        </authorList>
    </citation>
    <scope>NUCLEOTIDE SEQUENCE</scope>
    <source>
        <strain evidence="4">Irish</strain>
        <tissue evidence="4">Whole body</tissue>
    </source>
</reference>
<dbReference type="Pfam" id="PF02244">
    <property type="entry name" value="Propep_M14"/>
    <property type="match status" value="1"/>
</dbReference>
<reference evidence="4" key="1">
    <citation type="journal article" date="2023" name="bioRxiv">
        <title>Scaffold-level genome assemblies of two parasitoid biocontrol wasps reveal the parthenogenesis mechanism and an associated novel virus.</title>
        <authorList>
            <person name="Inwood S."/>
            <person name="Skelly J."/>
            <person name="Guhlin J."/>
            <person name="Harrop T."/>
            <person name="Goldson S."/>
            <person name="Dearden P."/>
        </authorList>
    </citation>
    <scope>NUCLEOTIDE SEQUENCE</scope>
    <source>
        <strain evidence="4">Irish</strain>
        <tissue evidence="4">Whole body</tissue>
    </source>
</reference>
<proteinExistence type="predicted"/>
<keyword evidence="2" id="KW-0862">Zinc</keyword>
<dbReference type="InterPro" id="IPR003146">
    <property type="entry name" value="M14A_act_pep"/>
</dbReference>
<organism evidence="4 5">
    <name type="scientific">Microctonus aethiopoides</name>
    <dbReference type="NCBI Taxonomy" id="144406"/>
    <lineage>
        <taxon>Eukaryota</taxon>
        <taxon>Metazoa</taxon>
        <taxon>Ecdysozoa</taxon>
        <taxon>Arthropoda</taxon>
        <taxon>Hexapoda</taxon>
        <taxon>Insecta</taxon>
        <taxon>Pterygota</taxon>
        <taxon>Neoptera</taxon>
        <taxon>Endopterygota</taxon>
        <taxon>Hymenoptera</taxon>
        <taxon>Apocrita</taxon>
        <taxon>Ichneumonoidea</taxon>
        <taxon>Braconidae</taxon>
        <taxon>Euphorinae</taxon>
        <taxon>Microctonus</taxon>
    </lineage>
</organism>
<comment type="caution">
    <text evidence="4">The sequence shown here is derived from an EMBL/GenBank/DDBJ whole genome shotgun (WGS) entry which is preliminary data.</text>
</comment>
<dbReference type="Gene3D" id="3.30.70.340">
    <property type="entry name" value="Metallocarboxypeptidase-like"/>
    <property type="match status" value="1"/>
</dbReference>
<dbReference type="AlphaFoldDB" id="A0AA39F9T5"/>